<gene>
    <name evidence="1" type="ORF">PMEA_00025941</name>
</gene>
<reference evidence="1 2" key="1">
    <citation type="submission" date="2022-05" db="EMBL/GenBank/DDBJ databases">
        <authorList>
            <consortium name="Genoscope - CEA"/>
            <person name="William W."/>
        </authorList>
    </citation>
    <scope>NUCLEOTIDE SEQUENCE [LARGE SCALE GENOMIC DNA]</scope>
</reference>
<comment type="caution">
    <text evidence="1">The sequence shown here is derived from an EMBL/GenBank/DDBJ whole genome shotgun (WGS) entry which is preliminary data.</text>
</comment>
<evidence type="ECO:0000313" key="2">
    <source>
        <dbReference type="Proteomes" id="UP001159428"/>
    </source>
</evidence>
<evidence type="ECO:0000313" key="1">
    <source>
        <dbReference type="EMBL" id="CAH3040321.1"/>
    </source>
</evidence>
<dbReference type="Proteomes" id="UP001159428">
    <property type="component" value="Unassembled WGS sequence"/>
</dbReference>
<dbReference type="EMBL" id="CALNXJ010000005">
    <property type="protein sequence ID" value="CAH3040321.1"/>
    <property type="molecule type" value="Genomic_DNA"/>
</dbReference>
<name>A0AAU9W252_9CNID</name>
<protein>
    <submittedName>
        <fullName evidence="1">Uncharacterized protein</fullName>
    </submittedName>
</protein>
<sequence length="62" mass="7167">MSNCENNDRSPLNTQNSAMKWTKEHNVLLGKKVMLFELQKYKLGSRERGNCLDQIAKSLNQL</sequence>
<accession>A0AAU9W252</accession>
<proteinExistence type="predicted"/>
<dbReference type="AlphaFoldDB" id="A0AAU9W252"/>
<organism evidence="1 2">
    <name type="scientific">Pocillopora meandrina</name>
    <dbReference type="NCBI Taxonomy" id="46732"/>
    <lineage>
        <taxon>Eukaryota</taxon>
        <taxon>Metazoa</taxon>
        <taxon>Cnidaria</taxon>
        <taxon>Anthozoa</taxon>
        <taxon>Hexacorallia</taxon>
        <taxon>Scleractinia</taxon>
        <taxon>Astrocoeniina</taxon>
        <taxon>Pocilloporidae</taxon>
        <taxon>Pocillopora</taxon>
    </lineage>
</organism>
<keyword evidence="2" id="KW-1185">Reference proteome</keyword>